<dbReference type="EMBL" id="JAWJWF010000003">
    <property type="protein sequence ID" value="KAK6635645.1"/>
    <property type="molecule type" value="Genomic_DNA"/>
</dbReference>
<organism evidence="9 10">
    <name type="scientific">Polyplax serrata</name>
    <name type="common">Common mouse louse</name>
    <dbReference type="NCBI Taxonomy" id="468196"/>
    <lineage>
        <taxon>Eukaryota</taxon>
        <taxon>Metazoa</taxon>
        <taxon>Ecdysozoa</taxon>
        <taxon>Arthropoda</taxon>
        <taxon>Hexapoda</taxon>
        <taxon>Insecta</taxon>
        <taxon>Pterygota</taxon>
        <taxon>Neoptera</taxon>
        <taxon>Paraneoptera</taxon>
        <taxon>Psocodea</taxon>
        <taxon>Troctomorpha</taxon>
        <taxon>Phthiraptera</taxon>
        <taxon>Anoplura</taxon>
        <taxon>Polyplacidae</taxon>
        <taxon>Polyplax</taxon>
    </lineage>
</organism>
<sequence>MNGNLMNFCSGIISTFSQFSTVPVRYRYYADKIARGPIAKKYGYEEKIFKSGVLPRLKNAGPLPMPVYTPGNPWTTEKCTFGQNDYIDILGGGKIRPYEVTYNVPKWLRGRKGNEYQLLLLKKRFYTHTKLQHDHPKLWENINKRIRYLYRYLNNKTKTNLMKA</sequence>
<keyword evidence="4" id="KW-0689">Ribosomal protein</keyword>
<dbReference type="Pfam" id="PF10244">
    <property type="entry name" value="MRP-L51"/>
    <property type="match status" value="1"/>
</dbReference>
<keyword evidence="5" id="KW-0496">Mitochondrion</keyword>
<dbReference type="InterPro" id="IPR019373">
    <property type="entry name" value="Ribosomal_mL51"/>
</dbReference>
<keyword evidence="6" id="KW-0687">Ribonucleoprotein</keyword>
<gene>
    <name evidence="9" type="ORF">RUM44_000899</name>
</gene>
<keyword evidence="3" id="KW-0809">Transit peptide</keyword>
<name>A0ABR1B6C8_POLSC</name>
<evidence type="ECO:0000256" key="3">
    <source>
        <dbReference type="ARBA" id="ARBA00022946"/>
    </source>
</evidence>
<accession>A0ABR1B6C8</accession>
<evidence type="ECO:0000256" key="6">
    <source>
        <dbReference type="ARBA" id="ARBA00023274"/>
    </source>
</evidence>
<evidence type="ECO:0000256" key="4">
    <source>
        <dbReference type="ARBA" id="ARBA00022980"/>
    </source>
</evidence>
<comment type="similarity">
    <text evidence="2">Belongs to the mitochondrion-specific ribosomal protein mL51 family.</text>
</comment>
<proteinExistence type="inferred from homology"/>
<comment type="caution">
    <text evidence="9">The sequence shown here is derived from an EMBL/GenBank/DDBJ whole genome shotgun (WGS) entry which is preliminary data.</text>
</comment>
<evidence type="ECO:0000256" key="1">
    <source>
        <dbReference type="ARBA" id="ARBA00004173"/>
    </source>
</evidence>
<protein>
    <recommendedName>
        <fullName evidence="7">Large ribosomal subunit protein mL51</fullName>
    </recommendedName>
    <alternativeName>
        <fullName evidence="8">39S ribosomal protein L51, mitochondrial</fullName>
    </alternativeName>
</protein>
<evidence type="ECO:0000256" key="5">
    <source>
        <dbReference type="ARBA" id="ARBA00023128"/>
    </source>
</evidence>
<comment type="subcellular location">
    <subcellularLocation>
        <location evidence="1">Mitochondrion</location>
    </subcellularLocation>
</comment>
<dbReference type="PANTHER" id="PTHR13409">
    <property type="entry name" value="MITOCHONDRIAL 39S RIBOSOMAL PROTEIN L51"/>
    <property type="match status" value="1"/>
</dbReference>
<dbReference type="PANTHER" id="PTHR13409:SF0">
    <property type="entry name" value="LARGE RIBOSOMAL SUBUNIT PROTEIN ML51"/>
    <property type="match status" value="1"/>
</dbReference>
<evidence type="ECO:0000256" key="7">
    <source>
        <dbReference type="ARBA" id="ARBA00035182"/>
    </source>
</evidence>
<evidence type="ECO:0000256" key="2">
    <source>
        <dbReference type="ARBA" id="ARBA00010972"/>
    </source>
</evidence>
<keyword evidence="10" id="KW-1185">Reference proteome</keyword>
<evidence type="ECO:0000256" key="8">
    <source>
        <dbReference type="ARBA" id="ARBA00035419"/>
    </source>
</evidence>
<reference evidence="9 10" key="1">
    <citation type="submission" date="2023-09" db="EMBL/GenBank/DDBJ databases">
        <title>Genomes of two closely related lineages of the louse Polyplax serrata with different host specificities.</title>
        <authorList>
            <person name="Martinu J."/>
            <person name="Tarabai H."/>
            <person name="Stefka J."/>
            <person name="Hypsa V."/>
        </authorList>
    </citation>
    <scope>NUCLEOTIDE SEQUENCE [LARGE SCALE GENOMIC DNA]</scope>
    <source>
        <strain evidence="9">98ZLc_SE</strain>
    </source>
</reference>
<dbReference type="Proteomes" id="UP001359485">
    <property type="component" value="Unassembled WGS sequence"/>
</dbReference>
<evidence type="ECO:0000313" key="10">
    <source>
        <dbReference type="Proteomes" id="UP001359485"/>
    </source>
</evidence>
<evidence type="ECO:0000313" key="9">
    <source>
        <dbReference type="EMBL" id="KAK6635645.1"/>
    </source>
</evidence>